<dbReference type="RefSeq" id="WP_012959698.1">
    <property type="nucleotide sequence ID" value="NZ_CP117835.1"/>
</dbReference>
<evidence type="ECO:0000313" key="2">
    <source>
        <dbReference type="EMBL" id="MDV2885595.1"/>
    </source>
</evidence>
<keyword evidence="1" id="KW-0812">Transmembrane</keyword>
<comment type="caution">
    <text evidence="2">The sequence shown here is derived from an EMBL/GenBank/DDBJ whole genome shotgun (WGS) entry which is preliminary data.</text>
</comment>
<gene>
    <name evidence="2" type="ORF">RYX45_10440</name>
</gene>
<name>A0AAJ2NNG4_ALKPS</name>
<keyword evidence="1" id="KW-1133">Transmembrane helix</keyword>
<evidence type="ECO:0000313" key="3">
    <source>
        <dbReference type="Proteomes" id="UP001285636"/>
    </source>
</evidence>
<dbReference type="EMBL" id="JAWJAY010000002">
    <property type="protein sequence ID" value="MDV2885595.1"/>
    <property type="molecule type" value="Genomic_DNA"/>
</dbReference>
<feature type="transmembrane region" description="Helical" evidence="1">
    <location>
        <begin position="7"/>
        <end position="24"/>
    </location>
</feature>
<keyword evidence="1" id="KW-0472">Membrane</keyword>
<feature type="transmembrane region" description="Helical" evidence="1">
    <location>
        <begin position="30"/>
        <end position="51"/>
    </location>
</feature>
<dbReference type="Proteomes" id="UP001285636">
    <property type="component" value="Unassembled WGS sequence"/>
</dbReference>
<evidence type="ECO:0000256" key="1">
    <source>
        <dbReference type="SAM" id="Phobius"/>
    </source>
</evidence>
<reference evidence="2" key="1">
    <citation type="submission" date="2023-10" db="EMBL/GenBank/DDBJ databases">
        <title>Screening of Alkalihalophilus pseudofirmusBZ-TG-HK211 and Its Alleviation of Salt Stress on Rapeseed Growth.</title>
        <authorList>
            <person name="Zhao B."/>
            <person name="Guo T."/>
        </authorList>
    </citation>
    <scope>NUCLEOTIDE SEQUENCE</scope>
    <source>
        <strain evidence="2">BZ-TG-HK211</strain>
    </source>
</reference>
<proteinExistence type="predicted"/>
<dbReference type="AlphaFoldDB" id="A0AAJ2NNG4"/>
<sequence length="60" mass="6822">MIAFFSAGVIVTLLSILLFGYHWLLNQEFLFGAFIASLVGLNFIFIAYIQYRQMKEDGGL</sequence>
<organism evidence="2 3">
    <name type="scientific">Alkalihalophilus pseudofirmus</name>
    <name type="common">Bacillus pseudofirmus</name>
    <dbReference type="NCBI Taxonomy" id="79885"/>
    <lineage>
        <taxon>Bacteria</taxon>
        <taxon>Bacillati</taxon>
        <taxon>Bacillota</taxon>
        <taxon>Bacilli</taxon>
        <taxon>Bacillales</taxon>
        <taxon>Bacillaceae</taxon>
        <taxon>Alkalihalophilus</taxon>
    </lineage>
</organism>
<protein>
    <submittedName>
        <fullName evidence="2">Uncharacterized protein</fullName>
    </submittedName>
</protein>
<accession>A0AAJ2NNG4</accession>